<evidence type="ECO:0000313" key="2">
    <source>
        <dbReference type="Proteomes" id="UP000299102"/>
    </source>
</evidence>
<name>A0A4C1YA28_EUMVA</name>
<protein>
    <submittedName>
        <fullName evidence="1">Uncharacterized protein</fullName>
    </submittedName>
</protein>
<dbReference type="AlphaFoldDB" id="A0A4C1YA28"/>
<dbReference type="Proteomes" id="UP000299102">
    <property type="component" value="Unassembled WGS sequence"/>
</dbReference>
<dbReference type="OrthoDB" id="411823at2759"/>
<keyword evidence="2" id="KW-1185">Reference proteome</keyword>
<dbReference type="EMBL" id="BGZK01001157">
    <property type="protein sequence ID" value="GBP72808.1"/>
    <property type="molecule type" value="Genomic_DNA"/>
</dbReference>
<evidence type="ECO:0000313" key="1">
    <source>
        <dbReference type="EMBL" id="GBP72808.1"/>
    </source>
</evidence>
<reference evidence="1 2" key="1">
    <citation type="journal article" date="2019" name="Commun. Biol.">
        <title>The bagworm genome reveals a unique fibroin gene that provides high tensile strength.</title>
        <authorList>
            <person name="Kono N."/>
            <person name="Nakamura H."/>
            <person name="Ohtoshi R."/>
            <person name="Tomita M."/>
            <person name="Numata K."/>
            <person name="Arakawa K."/>
        </authorList>
    </citation>
    <scope>NUCLEOTIDE SEQUENCE [LARGE SCALE GENOMIC DNA]</scope>
</reference>
<gene>
    <name evidence="1" type="ORF">EVAR_40309_1</name>
</gene>
<accession>A0A4C1YA28</accession>
<sequence>MPESRVTSVQTIRRAALTKTAADYDRFPLSYAKRVLGDTEMTSHMAQTFTGHGGFAQYLFRFKLRDSPTAPATPSKFRMCCTFSRTVICSFGSVRH</sequence>
<organism evidence="1 2">
    <name type="scientific">Eumeta variegata</name>
    <name type="common">Bagworm moth</name>
    <name type="synonym">Eumeta japonica</name>
    <dbReference type="NCBI Taxonomy" id="151549"/>
    <lineage>
        <taxon>Eukaryota</taxon>
        <taxon>Metazoa</taxon>
        <taxon>Ecdysozoa</taxon>
        <taxon>Arthropoda</taxon>
        <taxon>Hexapoda</taxon>
        <taxon>Insecta</taxon>
        <taxon>Pterygota</taxon>
        <taxon>Neoptera</taxon>
        <taxon>Endopterygota</taxon>
        <taxon>Lepidoptera</taxon>
        <taxon>Glossata</taxon>
        <taxon>Ditrysia</taxon>
        <taxon>Tineoidea</taxon>
        <taxon>Psychidae</taxon>
        <taxon>Oiketicinae</taxon>
        <taxon>Eumeta</taxon>
    </lineage>
</organism>
<proteinExistence type="predicted"/>
<comment type="caution">
    <text evidence="1">The sequence shown here is derived from an EMBL/GenBank/DDBJ whole genome shotgun (WGS) entry which is preliminary data.</text>
</comment>